<gene>
    <name evidence="1" type="ORF">BO95DRAFT_152879</name>
</gene>
<organism evidence="1 2">
    <name type="scientific">Aspergillus brunneoviolaceus CBS 621.78</name>
    <dbReference type="NCBI Taxonomy" id="1450534"/>
    <lineage>
        <taxon>Eukaryota</taxon>
        <taxon>Fungi</taxon>
        <taxon>Dikarya</taxon>
        <taxon>Ascomycota</taxon>
        <taxon>Pezizomycotina</taxon>
        <taxon>Eurotiomycetes</taxon>
        <taxon>Eurotiomycetidae</taxon>
        <taxon>Eurotiales</taxon>
        <taxon>Aspergillaceae</taxon>
        <taxon>Aspergillus</taxon>
        <taxon>Aspergillus subgen. Circumdati</taxon>
    </lineage>
</organism>
<evidence type="ECO:0000313" key="1">
    <source>
        <dbReference type="EMBL" id="RAH45049.1"/>
    </source>
</evidence>
<protein>
    <submittedName>
        <fullName evidence="1">Uncharacterized protein</fullName>
    </submittedName>
</protein>
<accession>A0ACD1G7B9</accession>
<sequence length="94" mass="10016">MDITIKISESQSESADTSQRTDNTSANLALPASSGTANSTASRRGMPCISSLNKGFSTVWTQIAGWHIAALAARRLVTRLRARHCGRLASTARV</sequence>
<keyword evidence="2" id="KW-1185">Reference proteome</keyword>
<name>A0ACD1G7B9_9EURO</name>
<dbReference type="EMBL" id="KZ825348">
    <property type="protein sequence ID" value="RAH45049.1"/>
    <property type="molecule type" value="Genomic_DNA"/>
</dbReference>
<dbReference type="Proteomes" id="UP000249057">
    <property type="component" value="Unassembled WGS sequence"/>
</dbReference>
<proteinExistence type="predicted"/>
<evidence type="ECO:0000313" key="2">
    <source>
        <dbReference type="Proteomes" id="UP000249057"/>
    </source>
</evidence>
<reference evidence="1" key="1">
    <citation type="submission" date="2018-02" db="EMBL/GenBank/DDBJ databases">
        <title>The genomes of Aspergillus section Nigri reveals drivers in fungal speciation.</title>
        <authorList>
            <consortium name="DOE Joint Genome Institute"/>
            <person name="Vesth T.C."/>
            <person name="Nybo J."/>
            <person name="Theobald S."/>
            <person name="Brandl J."/>
            <person name="Frisvad J.C."/>
            <person name="Nielsen K.F."/>
            <person name="Lyhne E.K."/>
            <person name="Kogle M.E."/>
            <person name="Kuo A."/>
            <person name="Riley R."/>
            <person name="Clum A."/>
            <person name="Nolan M."/>
            <person name="Lipzen A."/>
            <person name="Salamov A."/>
            <person name="Henrissat B."/>
            <person name="Wiebenga A."/>
            <person name="De vries R.P."/>
            <person name="Grigoriev I.V."/>
            <person name="Mortensen U.H."/>
            <person name="Andersen M.R."/>
            <person name="Baker S.E."/>
        </authorList>
    </citation>
    <scope>NUCLEOTIDE SEQUENCE</scope>
    <source>
        <strain evidence="1">CBS 621.78</strain>
    </source>
</reference>